<dbReference type="SUPFAM" id="SSF110296">
    <property type="entry name" value="Oligoxyloglucan reducing end-specific cellobiohydrolase"/>
    <property type="match status" value="2"/>
</dbReference>
<dbReference type="Gene3D" id="2.130.10.10">
    <property type="entry name" value="YVTN repeat-like/Quinoprotein amine dehydrogenase"/>
    <property type="match status" value="3"/>
</dbReference>
<evidence type="ECO:0008006" key="2">
    <source>
        <dbReference type="Google" id="ProtNLM"/>
    </source>
</evidence>
<dbReference type="EMBL" id="UINC01023064">
    <property type="protein sequence ID" value="SVA93973.1"/>
    <property type="molecule type" value="Genomic_DNA"/>
</dbReference>
<dbReference type="InterPro" id="IPR015943">
    <property type="entry name" value="WD40/YVTN_repeat-like_dom_sf"/>
</dbReference>
<accession>A0A381ZZ25</accession>
<dbReference type="AlphaFoldDB" id="A0A381ZZ25"/>
<protein>
    <recommendedName>
        <fullName evidence="2">Sortilin N-terminal domain-containing protein</fullName>
    </recommendedName>
</protein>
<evidence type="ECO:0000313" key="1">
    <source>
        <dbReference type="EMBL" id="SVA93973.1"/>
    </source>
</evidence>
<feature type="non-terminal residue" evidence="1">
    <location>
        <position position="1"/>
    </location>
</feature>
<gene>
    <name evidence="1" type="ORF">METZ01_LOCUS146827</name>
</gene>
<organism evidence="1">
    <name type="scientific">marine metagenome</name>
    <dbReference type="NCBI Taxonomy" id="408172"/>
    <lineage>
        <taxon>unclassified sequences</taxon>
        <taxon>metagenomes</taxon>
        <taxon>ecological metagenomes</taxon>
    </lineage>
</organism>
<sequence length="809" mass="90107">IIISVTYNNDIKLWFKNNKLVKYENYLRSLPYYEQEHLTEKELKKIPKHRRPKPNAEFERIKTIDPELGRVPDERLFAALLETERRIIENQSESFRDSLVWEERGPENVAGRTRAMMYDPNDPDQKRFWAGGVTGGLWFTDDITSSAPQWYKVDDLWANLAVSAMTYDPLNNNVFYVGTGEIYTGAGRGFGIWKTEDGGDSWYHLSGTEDFYYVNDLVVRAENGVSILYAAVGMKYYEGAWHYGAHGLYRSVDQGGSFAQVLPAVGSNNQPYQPSDLELGSDNSLWVGTRKNAWWDGAGTILKSTDGLVWNVVYEDQNTERVELALAPSDPSVVYAVAQSGQGGENDIGFFIRSNNGGGSWTNISIPLNENGVHFTRGQAWYDLILSVDPQSSSIVYAGGIDLHKSADSGSNWSQISQWYGNGFSYVHADQHCIAFRPGYPQEFAVGNDGGIHYSTDGGASFENYDNNYSLKNNGYNVTQFYTLAIHPGENTDQFLAGSQDNGTQYFDEAGLENTYEISGGDGAWCFFNESDPSYRITSYIYNNYYLFNDLNYVHSILSDSETGHFINPTDFDSGNDILYATRNDTSITRVFNVSSAPERGDINGLALGSYASCLKVSPFDPGYLLVGTDAGRLFAISSAGTNSPVVSEKTWFSFPEGYISSIEYGQSAQQILVTFSNYGVVSVWESNDGADSWMSVEGDLPDMPIRWALYHPDDENSIIAATEIGVWTCEDVNSYQWLPNSDGLANVRVDMLRVRASDKLLAAATHGRGLFSTSSFGPQSSVDNEFVPEAYRLAQNYPNPFNPNTTIS</sequence>
<reference evidence="1" key="1">
    <citation type="submission" date="2018-05" db="EMBL/GenBank/DDBJ databases">
        <authorList>
            <person name="Lanie J.A."/>
            <person name="Ng W.-L."/>
            <person name="Kazmierczak K.M."/>
            <person name="Andrzejewski T.M."/>
            <person name="Davidsen T.M."/>
            <person name="Wayne K.J."/>
            <person name="Tettelin H."/>
            <person name="Glass J.I."/>
            <person name="Rusch D."/>
            <person name="Podicherti R."/>
            <person name="Tsui H.-C.T."/>
            <person name="Winkler M.E."/>
        </authorList>
    </citation>
    <scope>NUCLEOTIDE SEQUENCE</scope>
</reference>
<name>A0A381ZZ25_9ZZZZ</name>
<proteinExistence type="predicted"/>